<dbReference type="EMBL" id="JACGWK010001611">
    <property type="protein sequence ID" value="KAL0285194.1"/>
    <property type="molecule type" value="Genomic_DNA"/>
</dbReference>
<name>A0AAW2IRW8_9LAMI</name>
<reference evidence="2" key="1">
    <citation type="submission" date="2020-06" db="EMBL/GenBank/DDBJ databases">
        <authorList>
            <person name="Li T."/>
            <person name="Hu X."/>
            <person name="Zhang T."/>
            <person name="Song X."/>
            <person name="Zhang H."/>
            <person name="Dai N."/>
            <person name="Sheng W."/>
            <person name="Hou X."/>
            <person name="Wei L."/>
        </authorList>
    </citation>
    <scope>NUCLEOTIDE SEQUENCE</scope>
    <source>
        <strain evidence="2">G01</strain>
        <tissue evidence="2">Leaf</tissue>
    </source>
</reference>
<dbReference type="AlphaFoldDB" id="A0AAW2IRW8"/>
<organism evidence="2">
    <name type="scientific">Sesamum angustifolium</name>
    <dbReference type="NCBI Taxonomy" id="2727405"/>
    <lineage>
        <taxon>Eukaryota</taxon>
        <taxon>Viridiplantae</taxon>
        <taxon>Streptophyta</taxon>
        <taxon>Embryophyta</taxon>
        <taxon>Tracheophyta</taxon>
        <taxon>Spermatophyta</taxon>
        <taxon>Magnoliopsida</taxon>
        <taxon>eudicotyledons</taxon>
        <taxon>Gunneridae</taxon>
        <taxon>Pentapetalae</taxon>
        <taxon>asterids</taxon>
        <taxon>lamiids</taxon>
        <taxon>Lamiales</taxon>
        <taxon>Pedaliaceae</taxon>
        <taxon>Sesamum</taxon>
    </lineage>
</organism>
<reference evidence="2" key="2">
    <citation type="journal article" date="2024" name="Plant">
        <title>Genomic evolution and insights into agronomic trait innovations of Sesamum species.</title>
        <authorList>
            <person name="Miao H."/>
            <person name="Wang L."/>
            <person name="Qu L."/>
            <person name="Liu H."/>
            <person name="Sun Y."/>
            <person name="Le M."/>
            <person name="Wang Q."/>
            <person name="Wei S."/>
            <person name="Zheng Y."/>
            <person name="Lin W."/>
            <person name="Duan Y."/>
            <person name="Cao H."/>
            <person name="Xiong S."/>
            <person name="Wang X."/>
            <person name="Wei L."/>
            <person name="Li C."/>
            <person name="Ma Q."/>
            <person name="Ju M."/>
            <person name="Zhao R."/>
            <person name="Li G."/>
            <person name="Mu C."/>
            <person name="Tian Q."/>
            <person name="Mei H."/>
            <person name="Zhang T."/>
            <person name="Gao T."/>
            <person name="Zhang H."/>
        </authorList>
    </citation>
    <scope>NUCLEOTIDE SEQUENCE</scope>
    <source>
        <strain evidence="2">G01</strain>
    </source>
</reference>
<sequence>MVRERFIESSSEFNDLSDEGYRQPDGEESEFDAPSIMLEDMEDISEDDTFLNKNPNKIELMIKLKMSKMMREQAKLRPVLMKILTNREGVMRMYPTILVT</sequence>
<protein>
    <submittedName>
        <fullName evidence="2">Uncharacterized protein</fullName>
    </submittedName>
</protein>
<comment type="caution">
    <text evidence="2">The sequence shown here is derived from an EMBL/GenBank/DDBJ whole genome shotgun (WGS) entry which is preliminary data.</text>
</comment>
<proteinExistence type="predicted"/>
<accession>A0AAW2IRW8</accession>
<evidence type="ECO:0000313" key="2">
    <source>
        <dbReference type="EMBL" id="KAL0285194.1"/>
    </source>
</evidence>
<feature type="region of interest" description="Disordered" evidence="1">
    <location>
        <begin position="1"/>
        <end position="30"/>
    </location>
</feature>
<gene>
    <name evidence="2" type="ORF">Sangu_2790000</name>
</gene>
<evidence type="ECO:0000256" key="1">
    <source>
        <dbReference type="SAM" id="MobiDB-lite"/>
    </source>
</evidence>